<reference evidence="1 2" key="1">
    <citation type="submission" date="2021-08" db="EMBL/GenBank/DDBJ databases">
        <title>Collinsella faecalis sp. nov. isolated from swine faeces.</title>
        <authorList>
            <person name="Oh B.S."/>
            <person name="Lee J.H."/>
        </authorList>
    </citation>
    <scope>NUCLEOTIDE SEQUENCE [LARGE SCALE GENOMIC DNA]</scope>
    <source>
        <strain evidence="1 2">AGMB00827</strain>
    </source>
</reference>
<dbReference type="EMBL" id="JAIMFO010000005">
    <property type="protein sequence ID" value="MBY4797546.1"/>
    <property type="molecule type" value="Genomic_DNA"/>
</dbReference>
<evidence type="ECO:0000313" key="1">
    <source>
        <dbReference type="EMBL" id="MBY4797546.1"/>
    </source>
</evidence>
<gene>
    <name evidence="1" type="ORF">K6V98_04140</name>
</gene>
<evidence type="ECO:0000313" key="2">
    <source>
        <dbReference type="Proteomes" id="UP000700908"/>
    </source>
</evidence>
<organism evidence="1 2">
    <name type="scientific">Collinsella ureilytica</name>
    <dbReference type="NCBI Taxonomy" id="2869515"/>
    <lineage>
        <taxon>Bacteria</taxon>
        <taxon>Bacillati</taxon>
        <taxon>Actinomycetota</taxon>
        <taxon>Coriobacteriia</taxon>
        <taxon>Coriobacteriales</taxon>
        <taxon>Coriobacteriaceae</taxon>
        <taxon>Collinsella</taxon>
    </lineage>
</organism>
<proteinExistence type="predicted"/>
<protein>
    <submittedName>
        <fullName evidence="1">Tetratricopeptide repeat protein</fullName>
    </submittedName>
</protein>
<dbReference type="SUPFAM" id="SSF48452">
    <property type="entry name" value="TPR-like"/>
    <property type="match status" value="1"/>
</dbReference>
<accession>A0ABS7MJK2</accession>
<dbReference type="RefSeq" id="WP_222199256.1">
    <property type="nucleotide sequence ID" value="NZ_JAIMFO010000005.1"/>
</dbReference>
<dbReference type="Gene3D" id="1.25.40.10">
    <property type="entry name" value="Tetratricopeptide repeat domain"/>
    <property type="match status" value="1"/>
</dbReference>
<dbReference type="InterPro" id="IPR011990">
    <property type="entry name" value="TPR-like_helical_dom_sf"/>
</dbReference>
<keyword evidence="2" id="KW-1185">Reference proteome</keyword>
<name>A0ABS7MJK2_9ACTN</name>
<sequence length="809" mass="90005">MTDRSIVEVPLLPRPDRLPRLPGQPKDTTYVLVNNICPQPQDSLGYLAERIDPFHARLIACLAKDGRVLAVTEPVEEFPEVAGLLIAKEHDNGSGGIYLAVPGISMTRVGAYEIDPPAGFREVTPDKGCNRSQTLRPFIASLYLRYLVFPNEDVRSSIPVSLRAHEIDAELKQPLDTPVEIFEHFNDTPLPDALEALLFRLKTAQQLSGIEQFALRLFAHTDLNQLREIALRADLQLARIERTRSFYLKLDQEKLSPADLTFLFALEATFNRISRVLDAMGAGLAPITASPTEAACIAIDKRVLSDVGSSCRKLLARAFEPNRWAAPVNPSGYTCEAGGEWDVRTRLASTCEHLNLVFRLEYNFRFHAAKNLIGIQFIQPDVQAMQAWSFDAATNSWHDLEVPTRETMAHEMAARMALVLAAACFSSGATIERCAVQMQTTSLKPARSFSFERGAFVSDCLSASDNLDRFSLVDANASHVLAPFEVAHDHPDLDVLRVPAPGLATPAAADERALPSDLQRLLLADTAQELAIMDGEDDPWMLRLQQTRSRESQDLDRAGAEYARIIEEIQASCAAKELLASRPLVSRYADELWQRMLMGYKAEDPDLRIYRLPHALFEAQLSLTNLYAHAGRTDDAIREARNLLDIAPVSSRAHFSLINLLAYVGRFDEVIEVARHGMPFAYDLEDCAYYLYRLAFALWTEGDHTGALACYSMMPNLGNDLDQTARTEMQYLLSEMGLSEPPAIQEIKAALAKRGIDAPPTDELIAFLIEVSQRLCDAGFHYLAAHCVLEMGRIIGDDELGVVLRSLNW</sequence>
<comment type="caution">
    <text evidence="1">The sequence shown here is derived from an EMBL/GenBank/DDBJ whole genome shotgun (WGS) entry which is preliminary data.</text>
</comment>
<dbReference type="Proteomes" id="UP000700908">
    <property type="component" value="Unassembled WGS sequence"/>
</dbReference>